<dbReference type="SUPFAM" id="SSF50998">
    <property type="entry name" value="Quinoprotein alcohol dehydrogenase-like"/>
    <property type="match status" value="1"/>
</dbReference>
<reference evidence="2 3" key="1">
    <citation type="submission" date="2019-01" db="EMBL/GenBank/DDBJ databases">
        <title>Draft genomes of a novel of Aminipila strains.</title>
        <authorList>
            <person name="Ma S."/>
        </authorList>
    </citation>
    <scope>NUCLEOTIDE SEQUENCE [LARGE SCALE GENOMIC DNA]</scope>
    <source>
        <strain evidence="3">JN-39</strain>
    </source>
</reference>
<dbReference type="OrthoDB" id="2088379at2"/>
<accession>A0A410PXZ9</accession>
<evidence type="ECO:0000256" key="1">
    <source>
        <dbReference type="SAM" id="MobiDB-lite"/>
    </source>
</evidence>
<protein>
    <submittedName>
        <fullName evidence="2">Uncharacterized protein</fullName>
    </submittedName>
</protein>
<evidence type="ECO:0000313" key="3">
    <source>
        <dbReference type="Proteomes" id="UP000287601"/>
    </source>
</evidence>
<sequence>MLIIQNKIIRKSISILLILALILSGFFIAPNQIHALSIEKTVTKYHLDIGVQQVWGTEDKNENILWDDDIGPGENMYNISPSITFSQAVSNVKAYAYSASRFDWDNKEHYSSNVGNEDYYKDNYADYASRSINVTNCSSSGKNVSFSYNAAMNSTDQYDLTKKLNDGRIDQVFRLMAGPNSSDPEGDVKKNFPDLYKKLNAGRNGVDPKVHAYMYFTPVIIQYDVKELVEVGAIDADLNLPVTAKTGESYGVADNSYVEDILSLENAVLEKRIDGGDWQPVTTWEGTGEKGKNTGGSTTEKSEEVCSITYRITITASDGQKDTAQKTITITDGREIKGQAILELDKYTYEGHPADAEDWSEFTVDGVRYSAKRAYEEKIASNRFRTEGGSVKKDGYDAIVTYPKRGTYPVNLEVTIKPTGEKLTDTKNIEVRKTPYVEDHLGGFQKQNRKQILTFNIATYPDKPIVDYDITIKDLKSNEVISLTKAAPQENGACIKTRTVKSEVQDKYWTTLTVEFLTKYPRYDLTGDNSQRFSYKIKVTDSKGDSDEAYKEFEVVPDKPPVPVITMQTAFLRAEGANTAKLEAADGSSSDGDQLERTWSIVNQDPLNNKKIGDFVHAESVDGYEALAFGTNQTIGWNKDGVGKTTVKLHVKDVWNEPTLEEYISPSDYLEAETTAGTEVINIAPVVSIEPLEMLKANLAILVKAGDYDSLLASSNELSAALIEKGFDGRVSFISVREPVESMALKSSVSINDASSSGGTRISDSKYVYVIDPNSQIRALREDGTTAWSYLLENKYDHKLFVDDKEKYLIYCSGSDSADQKPENFTLIFDSKTGALLKRLDGFTFSSSAKLFLSRDGKRLYSADPKGIQRLDFKTGSVSVILSGEIYCPRIEGGKLGFIGKIADAKYYIGKFDLTSEKTNQTNLPDIDYRDPINAEGMSWMRPMDWDTEGRVLVARKLYEDYDGPEGGEAWVLNSRTQTQVHSYNSVGDDRGWEAFLIKDPDGAGRYFGISSSHMGTSKYYNDLTLYKADAENSLAAPLIASSSSGKTGAAKIANMGYLDEETNKIYVFGAENYGRSWIYDLSAGKWEVEYGGLNYVGLDELSGRIETHDGRLVSLYYGNNFSTYPMYYIQQYSLPITSDQATYNGLIRQSGFTGDAENFIINRTGKAAEKVDRYAEEQGVMKLDMGIGEKITALADKIKELGKQASYKLSLAGDGNANLAEVSRNFLLEGNTEYEYSYQEQTASGSAIDAFSVERNPQAMNGKPVYKEVIYRADLTNGANDYITKGFVHFDTGIWFNGSKYGEAGYGGGPSSKNGNSAGPVLSFTMERNGYIQLDMANDCYGYYGRERMLKVDGKLVGIQGDHDPDYGQEKTTFFILLKAGKHTISSEGDREEVHDVIKAIEIGYLSEQDNTFTKQTVAGLSDGKLQTVTNRFTAPKTVAYSEVQSASYPALNLYQLQSTGQLTWSNWPGDNGYYTISGDGKNLYATYTGRISSKGKYTIKFSGNITAPADKMMILYSGRDARILNPGEKYGISYSEQHYDGYPYNRTDTIIEDFYAIEVPVGTLGITTSSAISFGDKSPCIKYTIKNEKDNRFYKIGFSGGAASLTQCQTGYAKEVSGKISLSTKGSGSLTHLLLSDFTLCAVYPKLNAKGMIYENRWNSSLSLMNWQDRSKGTGRAEMEQSEPEKKEEDAPLVYRKGQLVTYKIYYSDYEEDPSRSGYWLYAHTPYNDGAHPEAAILYDEDGHITSICGQNVTPGAVNIDEALSIAKAKGLKTVDKPIDRFYVDGKYTVYHWEVDDTSRGKVVNGYPAYDKGSNTADLTFYVEGGASAPWITGISTSPAKVTENNYFSINVGIDDAEKDILNLTTEVYKDKKLIFTHRKKNIYPIDSLGQTAVNGQHEDGTPAAGTITYPVTNTGALPDKAQTGAYEVVCTVRDQTGAGLGTYRFIVVSEGKITGEVYHTEQWDVNRKKYNINHFKNEINRSIPYLEYMKLNIPRTRGTNIFWSGERFMLTADTAGSPTKVTCSINGTSFSIGMKDSGKKNAAGEAIYTGSLWDKSMISKWGRKEPIELTFTFTASYGGGTTKKHEVKVIVDTMEDYWKLHRAF</sequence>
<proteinExistence type="predicted"/>
<dbReference type="InterPro" id="IPR011047">
    <property type="entry name" value="Quinoprotein_ADH-like_sf"/>
</dbReference>
<feature type="region of interest" description="Disordered" evidence="1">
    <location>
        <begin position="279"/>
        <end position="300"/>
    </location>
</feature>
<gene>
    <name evidence="2" type="ORF">EQM06_11710</name>
</gene>
<dbReference type="EMBL" id="CP035281">
    <property type="protein sequence ID" value="QAT43833.1"/>
    <property type="molecule type" value="Genomic_DNA"/>
</dbReference>
<dbReference type="RefSeq" id="WP_128746541.1">
    <property type="nucleotide sequence ID" value="NZ_CP035281.1"/>
</dbReference>
<dbReference type="KEGG" id="amij:EQM06_11710"/>
<dbReference type="Proteomes" id="UP000287601">
    <property type="component" value="Chromosome"/>
</dbReference>
<organism evidence="2 3">
    <name type="scientific">Aminipila luticellarii</name>
    <dbReference type="NCBI Taxonomy" id="2507160"/>
    <lineage>
        <taxon>Bacteria</taxon>
        <taxon>Bacillati</taxon>
        <taxon>Bacillota</taxon>
        <taxon>Clostridia</taxon>
        <taxon>Peptostreptococcales</taxon>
        <taxon>Anaerovoracaceae</taxon>
        <taxon>Aminipila</taxon>
    </lineage>
</organism>
<name>A0A410PXZ9_9FIRM</name>
<keyword evidence="3" id="KW-1185">Reference proteome</keyword>
<evidence type="ECO:0000313" key="2">
    <source>
        <dbReference type="EMBL" id="QAT43833.1"/>
    </source>
</evidence>